<proteinExistence type="predicted"/>
<dbReference type="PROSITE" id="PS51123">
    <property type="entry name" value="OMPA_2"/>
    <property type="match status" value="1"/>
</dbReference>
<keyword evidence="5" id="KW-1185">Reference proteome</keyword>
<dbReference type="GO" id="GO:0005198">
    <property type="term" value="F:structural molecule activity"/>
    <property type="evidence" value="ECO:0007669"/>
    <property type="project" value="InterPro"/>
</dbReference>
<keyword evidence="1" id="KW-0975">Bacterial flagellum</keyword>
<dbReference type="Proteomes" id="UP000225706">
    <property type="component" value="Unassembled WGS sequence"/>
</dbReference>
<name>A0A2B4R3J8_STYPI</name>
<evidence type="ECO:0000259" key="3">
    <source>
        <dbReference type="PROSITE" id="PS51123"/>
    </source>
</evidence>
<evidence type="ECO:0000256" key="1">
    <source>
        <dbReference type="ARBA" id="ARBA00023143"/>
    </source>
</evidence>
<dbReference type="InterPro" id="IPR001624">
    <property type="entry name" value="FliE"/>
</dbReference>
<keyword evidence="2" id="KW-0175">Coiled coil</keyword>
<comment type="caution">
    <text evidence="4">The sequence shown here is derived from an EMBL/GenBank/DDBJ whole genome shotgun (WGS) entry which is preliminary data.</text>
</comment>
<accession>A0A2B4R3J8</accession>
<evidence type="ECO:0000256" key="2">
    <source>
        <dbReference type="SAM" id="Coils"/>
    </source>
</evidence>
<feature type="domain" description="OmpA-like" evidence="3">
    <location>
        <begin position="261"/>
        <end position="307"/>
    </location>
</feature>
<evidence type="ECO:0000313" key="5">
    <source>
        <dbReference type="Proteomes" id="UP000225706"/>
    </source>
</evidence>
<organism evidence="4 5">
    <name type="scientific">Stylophora pistillata</name>
    <name type="common">Smooth cauliflower coral</name>
    <dbReference type="NCBI Taxonomy" id="50429"/>
    <lineage>
        <taxon>Eukaryota</taxon>
        <taxon>Metazoa</taxon>
        <taxon>Cnidaria</taxon>
        <taxon>Anthozoa</taxon>
        <taxon>Hexacorallia</taxon>
        <taxon>Scleractinia</taxon>
        <taxon>Astrocoeniina</taxon>
        <taxon>Pocilloporidae</taxon>
        <taxon>Stylophora</taxon>
    </lineage>
</organism>
<sequence length="307" mass="34101">MAEITGSYGPGSGVKVTQKTLDTPTLEKSNGKGFGDFLTESAKNSLETLQHGEQKIINAIENPEDDLSVVTTVNELQMTVEEFKTVWDKGLEAYKNMINMALNQSHQSLDGLKTQLDTLEDMLSVERKEKEEISTSFQVSRQLAKVREKNLSNQLSQVQQEVSRAQQSLSLEQQTAAEAQAQVDALTGQLKSFNKQVSKLSKALNIPESPEALDPEEKVKNIATTLDEALVRKVEELAKYRSNFFGKLQKVLGDRPEIQVVGDRFILRSEVLFPSASARLSAEGRQQLVKLGALLKDVMHEIPDDIN</sequence>
<dbReference type="InterPro" id="IPR006665">
    <property type="entry name" value="OmpA-like"/>
</dbReference>
<feature type="coiled-coil region" evidence="2">
    <location>
        <begin position="102"/>
        <end position="203"/>
    </location>
</feature>
<feature type="non-terminal residue" evidence="4">
    <location>
        <position position="307"/>
    </location>
</feature>
<dbReference type="EMBL" id="LSMT01002708">
    <property type="protein sequence ID" value="PFX11363.1"/>
    <property type="molecule type" value="Genomic_DNA"/>
</dbReference>
<dbReference type="AlphaFoldDB" id="A0A2B4R3J8"/>
<dbReference type="Pfam" id="PF02049">
    <property type="entry name" value="FliE"/>
    <property type="match status" value="1"/>
</dbReference>
<evidence type="ECO:0000313" key="4">
    <source>
        <dbReference type="EMBL" id="PFX11363.1"/>
    </source>
</evidence>
<reference evidence="5" key="1">
    <citation type="journal article" date="2017" name="bioRxiv">
        <title>Comparative analysis of the genomes of Stylophora pistillata and Acropora digitifera provides evidence for extensive differences between species of corals.</title>
        <authorList>
            <person name="Voolstra C.R."/>
            <person name="Li Y."/>
            <person name="Liew Y.J."/>
            <person name="Baumgarten S."/>
            <person name="Zoccola D."/>
            <person name="Flot J.-F."/>
            <person name="Tambutte S."/>
            <person name="Allemand D."/>
            <person name="Aranda M."/>
        </authorList>
    </citation>
    <scope>NUCLEOTIDE SEQUENCE [LARGE SCALE GENOMIC DNA]</scope>
</reference>
<gene>
    <name evidence="4" type="ORF">AWC38_SpisGene24949</name>
</gene>
<dbReference type="GO" id="GO:0003774">
    <property type="term" value="F:cytoskeletal motor activity"/>
    <property type="evidence" value="ECO:0007669"/>
    <property type="project" value="InterPro"/>
</dbReference>
<protein>
    <recommendedName>
        <fullName evidence="3">OmpA-like domain-containing protein</fullName>
    </recommendedName>
</protein>